<dbReference type="EMBL" id="BARS01021735">
    <property type="protein sequence ID" value="GAG07001.1"/>
    <property type="molecule type" value="Genomic_DNA"/>
</dbReference>
<proteinExistence type="predicted"/>
<evidence type="ECO:0000256" key="1">
    <source>
        <dbReference type="SAM" id="MobiDB-lite"/>
    </source>
</evidence>
<comment type="caution">
    <text evidence="2">The sequence shown here is derived from an EMBL/GenBank/DDBJ whole genome shotgun (WGS) entry which is preliminary data.</text>
</comment>
<feature type="region of interest" description="Disordered" evidence="1">
    <location>
        <begin position="1"/>
        <end position="50"/>
    </location>
</feature>
<feature type="compositionally biased region" description="Basic residues" evidence="1">
    <location>
        <begin position="1"/>
        <end position="16"/>
    </location>
</feature>
<protein>
    <submittedName>
        <fullName evidence="2">Uncharacterized protein</fullName>
    </submittedName>
</protein>
<gene>
    <name evidence="2" type="ORF">S01H1_34855</name>
</gene>
<reference evidence="2" key="1">
    <citation type="journal article" date="2014" name="Front. Microbiol.">
        <title>High frequency of phylogenetically diverse reductive dehalogenase-homologous genes in deep subseafloor sedimentary metagenomes.</title>
        <authorList>
            <person name="Kawai M."/>
            <person name="Futagami T."/>
            <person name="Toyoda A."/>
            <person name="Takaki Y."/>
            <person name="Nishi S."/>
            <person name="Hori S."/>
            <person name="Arai W."/>
            <person name="Tsubouchi T."/>
            <person name="Morono Y."/>
            <person name="Uchiyama I."/>
            <person name="Ito T."/>
            <person name="Fujiyama A."/>
            <person name="Inagaki F."/>
            <person name="Takami H."/>
        </authorList>
    </citation>
    <scope>NUCLEOTIDE SEQUENCE</scope>
    <source>
        <strain evidence="2">Expedition CK06-06</strain>
    </source>
</reference>
<accession>X0W2Q7</accession>
<feature type="compositionally biased region" description="Polar residues" evidence="1">
    <location>
        <begin position="37"/>
        <end position="50"/>
    </location>
</feature>
<organism evidence="2">
    <name type="scientific">marine sediment metagenome</name>
    <dbReference type="NCBI Taxonomy" id="412755"/>
    <lineage>
        <taxon>unclassified sequences</taxon>
        <taxon>metagenomes</taxon>
        <taxon>ecological metagenomes</taxon>
    </lineage>
</organism>
<dbReference type="AlphaFoldDB" id="X0W2Q7"/>
<name>X0W2Q7_9ZZZZ</name>
<evidence type="ECO:0000313" key="2">
    <source>
        <dbReference type="EMBL" id="GAG07001.1"/>
    </source>
</evidence>
<sequence length="50" mass="5637">MKTYIKKKAGPKKGPKYRTPDHFKASKFSGKGKSPNVKFNPSTFKVQHKG</sequence>